<dbReference type="Pfam" id="PF03719">
    <property type="entry name" value="Ribosomal_S5_C"/>
    <property type="match status" value="1"/>
</dbReference>
<keyword evidence="5 8" id="KW-0687">Ribonucleoprotein</keyword>
<evidence type="ECO:0000313" key="12">
    <source>
        <dbReference type="EMBL" id="TDL22804.1"/>
    </source>
</evidence>
<evidence type="ECO:0000256" key="2">
    <source>
        <dbReference type="ARBA" id="ARBA00008945"/>
    </source>
</evidence>
<keyword evidence="3 8" id="KW-0689">Ribosomal protein</keyword>
<dbReference type="VEuPathDB" id="FungiDB:BD410DRAFT_788132"/>
<keyword evidence="4" id="KW-0496">Mitochondrion</keyword>
<evidence type="ECO:0000256" key="5">
    <source>
        <dbReference type="ARBA" id="ARBA00023274"/>
    </source>
</evidence>
<evidence type="ECO:0000256" key="3">
    <source>
        <dbReference type="ARBA" id="ARBA00022980"/>
    </source>
</evidence>
<dbReference type="GO" id="GO:0005743">
    <property type="term" value="C:mitochondrial inner membrane"/>
    <property type="evidence" value="ECO:0007669"/>
    <property type="project" value="UniProtKB-ARBA"/>
</dbReference>
<dbReference type="AlphaFoldDB" id="A0A4Y7Q5F0"/>
<accession>A0A4Y7Q5F0</accession>
<evidence type="ECO:0000256" key="6">
    <source>
        <dbReference type="ARBA" id="ARBA00039335"/>
    </source>
</evidence>
<dbReference type="PANTHER" id="PTHR48277">
    <property type="entry name" value="MITOCHONDRIAL RIBOSOMAL PROTEIN S5"/>
    <property type="match status" value="1"/>
</dbReference>
<dbReference type="PROSITE" id="PS50881">
    <property type="entry name" value="S5_DSRBD"/>
    <property type="match status" value="1"/>
</dbReference>
<dbReference type="GO" id="GO:0005763">
    <property type="term" value="C:mitochondrial small ribosomal subunit"/>
    <property type="evidence" value="ECO:0007669"/>
    <property type="project" value="UniProtKB-ARBA"/>
</dbReference>
<dbReference type="InterPro" id="IPR014721">
    <property type="entry name" value="Ribsml_uS5_D2-typ_fold_subgr"/>
</dbReference>
<evidence type="ECO:0000259" key="11">
    <source>
        <dbReference type="PROSITE" id="PS50881"/>
    </source>
</evidence>
<dbReference type="FunFam" id="3.30.230.10:FF:000002">
    <property type="entry name" value="30S ribosomal protein S5"/>
    <property type="match status" value="1"/>
</dbReference>
<evidence type="ECO:0000256" key="4">
    <source>
        <dbReference type="ARBA" id="ARBA00023128"/>
    </source>
</evidence>
<feature type="region of interest" description="Disordered" evidence="10">
    <location>
        <begin position="38"/>
        <end position="71"/>
    </location>
</feature>
<dbReference type="InterPro" id="IPR020568">
    <property type="entry name" value="Ribosomal_Su5_D2-typ_SF"/>
</dbReference>
<evidence type="ECO:0000256" key="9">
    <source>
        <dbReference type="RuleBase" id="RU003823"/>
    </source>
</evidence>
<evidence type="ECO:0000256" key="7">
    <source>
        <dbReference type="ARBA" id="ARBA00041606"/>
    </source>
</evidence>
<dbReference type="GO" id="GO:0003723">
    <property type="term" value="F:RNA binding"/>
    <property type="evidence" value="ECO:0007669"/>
    <property type="project" value="InterPro"/>
</dbReference>
<dbReference type="STRING" id="50990.A0A4Y7Q5F0"/>
<evidence type="ECO:0000256" key="8">
    <source>
        <dbReference type="PROSITE-ProRule" id="PRU00268"/>
    </source>
</evidence>
<comment type="similarity">
    <text evidence="2 9">Belongs to the universal ribosomal protein uS5 family.</text>
</comment>
<evidence type="ECO:0000256" key="1">
    <source>
        <dbReference type="ARBA" id="ARBA00004173"/>
    </source>
</evidence>
<comment type="subcellular location">
    <subcellularLocation>
        <location evidence="1">Mitochondrion</location>
    </subcellularLocation>
</comment>
<dbReference type="Pfam" id="PF00333">
    <property type="entry name" value="Ribosomal_S5"/>
    <property type="match status" value="1"/>
</dbReference>
<organism evidence="12 13">
    <name type="scientific">Rickenella mellea</name>
    <dbReference type="NCBI Taxonomy" id="50990"/>
    <lineage>
        <taxon>Eukaryota</taxon>
        <taxon>Fungi</taxon>
        <taxon>Dikarya</taxon>
        <taxon>Basidiomycota</taxon>
        <taxon>Agaricomycotina</taxon>
        <taxon>Agaricomycetes</taxon>
        <taxon>Hymenochaetales</taxon>
        <taxon>Rickenellaceae</taxon>
        <taxon>Rickenella</taxon>
    </lineage>
</organism>
<keyword evidence="13" id="KW-1185">Reference proteome</keyword>
<dbReference type="Proteomes" id="UP000294933">
    <property type="component" value="Unassembled WGS sequence"/>
</dbReference>
<evidence type="ECO:0000313" key="13">
    <source>
        <dbReference type="Proteomes" id="UP000294933"/>
    </source>
</evidence>
<dbReference type="InterPro" id="IPR000851">
    <property type="entry name" value="Ribosomal_uS5"/>
</dbReference>
<protein>
    <recommendedName>
        <fullName evidence="6">Small ribosomal subunit protein uS5m</fullName>
    </recommendedName>
    <alternativeName>
        <fullName evidence="7">28S ribosomal protein S5, mitochondrial</fullName>
    </alternativeName>
</protein>
<feature type="compositionally biased region" description="Polar residues" evidence="10">
    <location>
        <begin position="38"/>
        <end position="64"/>
    </location>
</feature>
<dbReference type="GO" id="GO:0003735">
    <property type="term" value="F:structural constituent of ribosome"/>
    <property type="evidence" value="ECO:0007669"/>
    <property type="project" value="UniProtKB-UniRule"/>
</dbReference>
<dbReference type="SUPFAM" id="SSF54768">
    <property type="entry name" value="dsRNA-binding domain-like"/>
    <property type="match status" value="1"/>
</dbReference>
<dbReference type="InterPro" id="IPR005324">
    <property type="entry name" value="Ribosomal_uS5_C"/>
</dbReference>
<name>A0A4Y7Q5F0_9AGAM</name>
<dbReference type="SUPFAM" id="SSF54211">
    <property type="entry name" value="Ribosomal protein S5 domain 2-like"/>
    <property type="match status" value="1"/>
</dbReference>
<dbReference type="FunFam" id="3.30.160.20:FF:000022">
    <property type="entry name" value="28S ribosomal protein S5, mitochondrial"/>
    <property type="match status" value="1"/>
</dbReference>
<dbReference type="Gene3D" id="3.30.160.20">
    <property type="match status" value="1"/>
</dbReference>
<dbReference type="EMBL" id="ML170173">
    <property type="protein sequence ID" value="TDL22804.1"/>
    <property type="molecule type" value="Genomic_DNA"/>
</dbReference>
<evidence type="ECO:0000256" key="10">
    <source>
        <dbReference type="SAM" id="MobiDB-lite"/>
    </source>
</evidence>
<sequence length="354" mass="39944">MSRRLCSHILRPAFRQNLCVSGSSTYLGHRIRWRSNFSTPTGSGSNQLPQNSLAPSQASGSSLREGNEDDDEVFDEEILSGIPEVELGEDEEMYKDTEEESQYPDLMVSDPMYDAVQEFTFRNPDGHGAKVTIRNDPPLSKDPRMIWPRAGIPDEDKVDPFALISPNARKRSRYHIYPMIQRRVTQQTSKGRKHRMYFLYVVGNGDGLVGFGEGKHENVPRAKSLAMMEALRNMDYVERFEQRTIWTEIETKLSATRIQMRPRPVGFGLHCNPNIHQVLKAAGIKDVSAKVWGSRNPITVIKATCRMIQSGHAPLSMGDGLGGKGRTLEAGGGLRSREVVERERGRRMLDARTW</sequence>
<gene>
    <name evidence="12" type="ORF">BD410DRAFT_788132</name>
</gene>
<dbReference type="GO" id="GO:0006412">
    <property type="term" value="P:translation"/>
    <property type="evidence" value="ECO:0007669"/>
    <property type="project" value="InterPro"/>
</dbReference>
<feature type="domain" description="S5 DRBM" evidence="11">
    <location>
        <begin position="174"/>
        <end position="237"/>
    </location>
</feature>
<dbReference type="OrthoDB" id="309483at2759"/>
<dbReference type="PANTHER" id="PTHR48277:SF1">
    <property type="entry name" value="MITOCHONDRIAL RIBOSOMAL PROTEIN S5"/>
    <property type="match status" value="1"/>
</dbReference>
<reference evidence="12 13" key="1">
    <citation type="submission" date="2018-06" db="EMBL/GenBank/DDBJ databases">
        <title>A transcriptomic atlas of mushroom development highlights an independent origin of complex multicellularity.</title>
        <authorList>
            <consortium name="DOE Joint Genome Institute"/>
            <person name="Krizsan K."/>
            <person name="Almasi E."/>
            <person name="Merenyi Z."/>
            <person name="Sahu N."/>
            <person name="Viragh M."/>
            <person name="Koszo T."/>
            <person name="Mondo S."/>
            <person name="Kiss B."/>
            <person name="Balint B."/>
            <person name="Kues U."/>
            <person name="Barry K."/>
            <person name="Hegedus J.C."/>
            <person name="Henrissat B."/>
            <person name="Johnson J."/>
            <person name="Lipzen A."/>
            <person name="Ohm R."/>
            <person name="Nagy I."/>
            <person name="Pangilinan J."/>
            <person name="Yan J."/>
            <person name="Xiong Y."/>
            <person name="Grigoriev I.V."/>
            <person name="Hibbett D.S."/>
            <person name="Nagy L.G."/>
        </authorList>
    </citation>
    <scope>NUCLEOTIDE SEQUENCE [LARGE SCALE GENOMIC DNA]</scope>
    <source>
        <strain evidence="12 13">SZMC22713</strain>
    </source>
</reference>
<proteinExistence type="inferred from homology"/>
<dbReference type="Gene3D" id="3.30.230.10">
    <property type="match status" value="1"/>
</dbReference>
<dbReference type="InterPro" id="IPR013810">
    <property type="entry name" value="Ribosomal_uS5_N"/>
</dbReference>